<accession>A0AAW1NVT4</accession>
<dbReference type="AlphaFoldDB" id="A0AAW1NVT4"/>
<feature type="compositionally biased region" description="Basic residues" evidence="2">
    <location>
        <begin position="15"/>
        <end position="25"/>
    </location>
</feature>
<dbReference type="EMBL" id="JALJOQ010000116">
    <property type="protein sequence ID" value="KAK9796340.1"/>
    <property type="molecule type" value="Genomic_DNA"/>
</dbReference>
<evidence type="ECO:0000313" key="3">
    <source>
        <dbReference type="EMBL" id="KAK9796340.1"/>
    </source>
</evidence>
<feature type="coiled-coil region" evidence="1">
    <location>
        <begin position="108"/>
        <end position="202"/>
    </location>
</feature>
<comment type="caution">
    <text evidence="3">The sequence shown here is derived from an EMBL/GenBank/DDBJ whole genome shotgun (WGS) entry which is preliminary data.</text>
</comment>
<evidence type="ECO:0000256" key="2">
    <source>
        <dbReference type="SAM" id="MobiDB-lite"/>
    </source>
</evidence>
<dbReference type="Proteomes" id="UP001465755">
    <property type="component" value="Unassembled WGS sequence"/>
</dbReference>
<sequence>MRQSAPRGDWSARSSHPHKKHRGLHHNGNAADLVSEESGSHSLSSEHAAMYEHIDPLTLDARLAEAEGHIAFYQAEAASLRKTKEDRNALAAVRRQVEEVRSAREHDRQIAQQELARCETRYKQELQAAKEEAGQLRKSLDHRTEEVSQVRSEANRYAHDLTESHAAIKALHEENESLAMSNRSLEQQRVNQEAAMQSEAERFLEIDKARRESETLVAMRDRELRTKDEHLARMQEQFQLMYGELKTQRETLARQQNAPWLRAGPDGRVSWPALLSGDQLAHMLKRYVPVGRHNATRMSQNDLAAFFGALQPYTWTDYFMAYGPVNHFIMARDEFGSIGEHVFYQHERPGHHAPGSHDVAVSAPQNCASSSPLPITRPQQPPPAPPQQTIPALRFGDIPADSLPPDGPPAHQLQQHDQVRERASKAAAAAAAEKAMRPASALSTNDKQDRKAEATPPTSETVLEEQGRRKHDQG</sequence>
<proteinExistence type="predicted"/>
<protein>
    <submittedName>
        <fullName evidence="3">Uncharacterized protein</fullName>
    </submittedName>
</protein>
<keyword evidence="1" id="KW-0175">Coiled coil</keyword>
<gene>
    <name evidence="3" type="ORF">WJX73_010225</name>
</gene>
<feature type="region of interest" description="Disordered" evidence="2">
    <location>
        <begin position="347"/>
        <end position="474"/>
    </location>
</feature>
<organism evidence="3 4">
    <name type="scientific">Symbiochloris irregularis</name>
    <dbReference type="NCBI Taxonomy" id="706552"/>
    <lineage>
        <taxon>Eukaryota</taxon>
        <taxon>Viridiplantae</taxon>
        <taxon>Chlorophyta</taxon>
        <taxon>core chlorophytes</taxon>
        <taxon>Trebouxiophyceae</taxon>
        <taxon>Trebouxiales</taxon>
        <taxon>Trebouxiaceae</taxon>
        <taxon>Symbiochloris</taxon>
    </lineage>
</organism>
<feature type="compositionally biased region" description="Pro residues" evidence="2">
    <location>
        <begin position="379"/>
        <end position="388"/>
    </location>
</feature>
<feature type="compositionally biased region" description="Low complexity" evidence="2">
    <location>
        <begin position="425"/>
        <end position="441"/>
    </location>
</feature>
<keyword evidence="4" id="KW-1185">Reference proteome</keyword>
<evidence type="ECO:0000313" key="4">
    <source>
        <dbReference type="Proteomes" id="UP001465755"/>
    </source>
</evidence>
<reference evidence="3 4" key="1">
    <citation type="journal article" date="2024" name="Nat. Commun.">
        <title>Phylogenomics reveals the evolutionary origins of lichenization in chlorophyte algae.</title>
        <authorList>
            <person name="Puginier C."/>
            <person name="Libourel C."/>
            <person name="Otte J."/>
            <person name="Skaloud P."/>
            <person name="Haon M."/>
            <person name="Grisel S."/>
            <person name="Petersen M."/>
            <person name="Berrin J.G."/>
            <person name="Delaux P.M."/>
            <person name="Dal Grande F."/>
            <person name="Keller J."/>
        </authorList>
    </citation>
    <scope>NUCLEOTIDE SEQUENCE [LARGE SCALE GENOMIC DNA]</scope>
    <source>
        <strain evidence="3 4">SAG 2036</strain>
    </source>
</reference>
<evidence type="ECO:0000256" key="1">
    <source>
        <dbReference type="SAM" id="Coils"/>
    </source>
</evidence>
<feature type="region of interest" description="Disordered" evidence="2">
    <location>
        <begin position="1"/>
        <end position="26"/>
    </location>
</feature>
<name>A0AAW1NVT4_9CHLO</name>